<evidence type="ECO:0000256" key="5">
    <source>
        <dbReference type="ARBA" id="ARBA00022989"/>
    </source>
</evidence>
<dbReference type="NCBIfam" id="NF001300">
    <property type="entry name" value="PRK00247.1"/>
    <property type="match status" value="1"/>
</dbReference>
<dbReference type="Pfam" id="PF02096">
    <property type="entry name" value="60KD_IMP"/>
    <property type="match status" value="1"/>
</dbReference>
<feature type="transmembrane region" description="Helical" evidence="14">
    <location>
        <begin position="184"/>
        <end position="203"/>
    </location>
</feature>
<dbReference type="PANTHER" id="PTHR12428">
    <property type="entry name" value="OXA1"/>
    <property type="match status" value="1"/>
</dbReference>
<dbReference type="GO" id="GO:0051205">
    <property type="term" value="P:protein insertion into membrane"/>
    <property type="evidence" value="ECO:0007669"/>
    <property type="project" value="TreeGrafter"/>
</dbReference>
<evidence type="ECO:0000256" key="3">
    <source>
        <dbReference type="ARBA" id="ARBA00015325"/>
    </source>
</evidence>
<gene>
    <name evidence="16" type="primary">misCB</name>
    <name evidence="16" type="ORF">COCCU_13425</name>
</gene>
<comment type="similarity">
    <text evidence="2">Belongs to the OXA1/ALB3/YidC family. Type 1 subfamily.</text>
</comment>
<evidence type="ECO:0000256" key="2">
    <source>
        <dbReference type="ARBA" id="ARBA00010527"/>
    </source>
</evidence>
<feature type="transmembrane region" description="Helical" evidence="14">
    <location>
        <begin position="31"/>
        <end position="53"/>
    </location>
</feature>
<dbReference type="InterPro" id="IPR001708">
    <property type="entry name" value="YidC/ALB3/OXA1/COX18"/>
</dbReference>
<dbReference type="KEGG" id="cok:COCCU_13425"/>
<evidence type="ECO:0000313" key="17">
    <source>
        <dbReference type="Proteomes" id="UP000424462"/>
    </source>
</evidence>
<accession>A0A6B8W4U4</accession>
<name>A0A6B8W4U4_9CORY</name>
<evidence type="ECO:0000256" key="8">
    <source>
        <dbReference type="ARBA" id="ARBA00026028"/>
    </source>
</evidence>
<dbReference type="EMBL" id="CP046455">
    <property type="protein sequence ID" value="QGU08584.1"/>
    <property type="molecule type" value="Genomic_DNA"/>
</dbReference>
<evidence type="ECO:0000256" key="10">
    <source>
        <dbReference type="ARBA" id="ARBA00033245"/>
    </source>
</evidence>
<reference evidence="16 17" key="1">
    <citation type="submission" date="2019-11" db="EMBL/GenBank/DDBJ databases">
        <title>Complete genome sequence of Corynebacterium kalinowskii 1959, a novel Corynebacterium species isolated from soil of a small paddock in Vilsendorf, Germany.</title>
        <authorList>
            <person name="Schaffert L."/>
            <person name="Ruwe M."/>
            <person name="Milse J."/>
            <person name="Hanuschka K."/>
            <person name="Ortseifen V."/>
            <person name="Droste J."/>
            <person name="Brandt D."/>
            <person name="Schlueter L."/>
            <person name="Kutter Y."/>
            <person name="Vinke S."/>
            <person name="Viehoefer P."/>
            <person name="Jacob L."/>
            <person name="Luebke N.-C."/>
            <person name="Schulte-Berndt E."/>
            <person name="Hain C."/>
            <person name="Linder M."/>
            <person name="Schmidt P."/>
            <person name="Wollenschlaeger L."/>
            <person name="Luttermann T."/>
            <person name="Thieme E."/>
            <person name="Hassa J."/>
            <person name="Haak M."/>
            <person name="Wittchen M."/>
            <person name="Mentz A."/>
            <person name="Persicke M."/>
            <person name="Busche T."/>
            <person name="Ruckert C."/>
        </authorList>
    </citation>
    <scope>NUCLEOTIDE SEQUENCE [LARGE SCALE GENOMIC DNA]</scope>
    <source>
        <strain evidence="16 17">2039</strain>
    </source>
</reference>
<sequence>MLLDLFVYPVSGIMKLWHLLLHVVFGLDDSMAWVLSVFGLVIVVRGLIAPFSLMQSRSGRISAILRPKLKALDAEYHTRADKESVAEHAEKRKQLREDYGHSTAAGCIPPLIQLPVFIGLYQFLLRMARPAEGLDSAQRSSIGFLSSTEVEAFLDGHIFGVPLPAYIAMSEEQFTQLGTTQGEVLQVVLPMLAVAILFTILNFRLSFHRNNLTMDWDSKVARVLGKALVVLFVLIPFLLIWLALAGPLPAAIIFYWVANNLWTLVQANTIHRIIQRQLPLDDEFIQHRDRARAAHEARVQEEKELKQLARAARRDPELAAQLAAKEKELQEARAAEKSENKRLNKAKTRARLEMNREKRAQKRAGKQKPAHDGGPVPGDAGQEGVAKPGD</sequence>
<feature type="compositionally biased region" description="Basic residues" evidence="13">
    <location>
        <begin position="359"/>
        <end position="368"/>
    </location>
</feature>
<evidence type="ECO:0000313" key="16">
    <source>
        <dbReference type="EMBL" id="QGU08584.1"/>
    </source>
</evidence>
<feature type="region of interest" description="Disordered" evidence="13">
    <location>
        <begin position="329"/>
        <end position="390"/>
    </location>
</feature>
<comment type="subcellular location">
    <subcellularLocation>
        <location evidence="1 12">Membrane</location>
        <topology evidence="1 12">Multi-pass membrane protein</topology>
    </subcellularLocation>
</comment>
<evidence type="ECO:0000256" key="6">
    <source>
        <dbReference type="ARBA" id="ARBA00023136"/>
    </source>
</evidence>
<feature type="transmembrane region" description="Helical" evidence="14">
    <location>
        <begin position="102"/>
        <end position="124"/>
    </location>
</feature>
<comment type="function">
    <text evidence="7">Required for the insertion and/or proper folding and/or complex formation of integral membrane proteins into the membrane. Involved in integration of membrane proteins that insert both dependently and independently of the Sec translocase complex, as well as at least some lipoproteins. Aids folding of multispanning membrane proteins.</text>
</comment>
<evidence type="ECO:0000256" key="12">
    <source>
        <dbReference type="RuleBase" id="RU003945"/>
    </source>
</evidence>
<feature type="transmembrane region" description="Helical" evidence="14">
    <location>
        <begin position="5"/>
        <end position="25"/>
    </location>
</feature>
<evidence type="ECO:0000259" key="15">
    <source>
        <dbReference type="Pfam" id="PF02096"/>
    </source>
</evidence>
<feature type="compositionally biased region" description="Basic and acidic residues" evidence="13">
    <location>
        <begin position="329"/>
        <end position="342"/>
    </location>
</feature>
<evidence type="ECO:0000256" key="4">
    <source>
        <dbReference type="ARBA" id="ARBA00022692"/>
    </source>
</evidence>
<dbReference type="Proteomes" id="UP000424462">
    <property type="component" value="Chromosome"/>
</dbReference>
<keyword evidence="4 12" id="KW-0812">Transmembrane</keyword>
<keyword evidence="17" id="KW-1185">Reference proteome</keyword>
<keyword evidence="5 14" id="KW-1133">Transmembrane helix</keyword>
<feature type="domain" description="Membrane insertase YidC/Oxa/ALB C-terminal" evidence="15">
    <location>
        <begin position="33"/>
        <end position="271"/>
    </location>
</feature>
<dbReference type="GO" id="GO:0032977">
    <property type="term" value="F:membrane insertase activity"/>
    <property type="evidence" value="ECO:0007669"/>
    <property type="project" value="InterPro"/>
</dbReference>
<dbReference type="InterPro" id="IPR028055">
    <property type="entry name" value="YidC/Oxa/ALB_C"/>
</dbReference>
<evidence type="ECO:0000256" key="9">
    <source>
        <dbReference type="ARBA" id="ARBA00031538"/>
    </source>
</evidence>
<dbReference type="NCBIfam" id="TIGR03592">
    <property type="entry name" value="yidC_oxa1_cterm"/>
    <property type="match status" value="1"/>
</dbReference>
<dbReference type="PANTHER" id="PTHR12428:SF65">
    <property type="entry name" value="CYTOCHROME C OXIDASE ASSEMBLY PROTEIN COX18, MITOCHONDRIAL"/>
    <property type="match status" value="1"/>
</dbReference>
<evidence type="ECO:0000256" key="7">
    <source>
        <dbReference type="ARBA" id="ARBA00025034"/>
    </source>
</evidence>
<evidence type="ECO:0000256" key="13">
    <source>
        <dbReference type="SAM" id="MobiDB-lite"/>
    </source>
</evidence>
<proteinExistence type="inferred from homology"/>
<keyword evidence="6 14" id="KW-0472">Membrane</keyword>
<evidence type="ECO:0000256" key="11">
    <source>
        <dbReference type="ARBA" id="ARBA00033342"/>
    </source>
</evidence>
<evidence type="ECO:0000256" key="14">
    <source>
        <dbReference type="SAM" id="Phobius"/>
    </source>
</evidence>
<organism evidence="16 17">
    <name type="scientific">Corynebacterium occultum</name>
    <dbReference type="NCBI Taxonomy" id="2675219"/>
    <lineage>
        <taxon>Bacteria</taxon>
        <taxon>Bacillati</taxon>
        <taxon>Actinomycetota</taxon>
        <taxon>Actinomycetes</taxon>
        <taxon>Mycobacteriales</taxon>
        <taxon>Corynebacteriaceae</taxon>
        <taxon>Corynebacterium</taxon>
    </lineage>
</organism>
<evidence type="ECO:0000256" key="1">
    <source>
        <dbReference type="ARBA" id="ARBA00004141"/>
    </source>
</evidence>
<dbReference type="GO" id="GO:0005886">
    <property type="term" value="C:plasma membrane"/>
    <property type="evidence" value="ECO:0007669"/>
    <property type="project" value="TreeGrafter"/>
</dbReference>
<feature type="transmembrane region" description="Helical" evidence="14">
    <location>
        <begin position="223"/>
        <end position="244"/>
    </location>
</feature>
<dbReference type="AlphaFoldDB" id="A0A6B8W4U4"/>
<comment type="subunit">
    <text evidence="8">Interacts with the Sec translocase complex via SecD. Specifically interacts with transmembrane segments of nascent integral membrane proteins during membrane integration.</text>
</comment>
<protein>
    <recommendedName>
        <fullName evidence="3">Membrane protein insertase YidC</fullName>
    </recommendedName>
    <alternativeName>
        <fullName evidence="11">Foldase YidC</fullName>
    </alternativeName>
    <alternativeName>
        <fullName evidence="10">Membrane integrase YidC</fullName>
    </alternativeName>
    <alternativeName>
        <fullName evidence="9">Membrane protein YidC</fullName>
    </alternativeName>
</protein>